<comment type="similarity">
    <text evidence="2">Belongs to the acetyltransferase family. ECO subfamily.</text>
</comment>
<evidence type="ECO:0000256" key="3">
    <source>
        <dbReference type="ARBA" id="ARBA00022679"/>
    </source>
</evidence>
<dbReference type="CDD" id="cd04301">
    <property type="entry name" value="NAT_SF"/>
    <property type="match status" value="1"/>
</dbReference>
<name>A0A166IQZ7_9AGAM</name>
<dbReference type="GO" id="GO:0000785">
    <property type="term" value="C:chromatin"/>
    <property type="evidence" value="ECO:0007669"/>
    <property type="project" value="TreeGrafter"/>
</dbReference>
<evidence type="ECO:0000313" key="13">
    <source>
        <dbReference type="EMBL" id="KZT43981.1"/>
    </source>
</evidence>
<dbReference type="InterPro" id="IPR028009">
    <property type="entry name" value="ESCO_Acetyltransf_dom"/>
</dbReference>
<dbReference type="GO" id="GO:0061733">
    <property type="term" value="F:protein-lysine-acetyltransferase activity"/>
    <property type="evidence" value="ECO:0007669"/>
    <property type="project" value="TreeGrafter"/>
</dbReference>
<dbReference type="Pfam" id="PF13880">
    <property type="entry name" value="Acetyltransf_13"/>
    <property type="match status" value="1"/>
</dbReference>
<evidence type="ECO:0000259" key="12">
    <source>
        <dbReference type="Pfam" id="PF13880"/>
    </source>
</evidence>
<accession>A0A166IQZ7</accession>
<evidence type="ECO:0000259" key="11">
    <source>
        <dbReference type="Pfam" id="PF13878"/>
    </source>
</evidence>
<evidence type="ECO:0000256" key="1">
    <source>
        <dbReference type="ARBA" id="ARBA00004123"/>
    </source>
</evidence>
<evidence type="ECO:0008006" key="15">
    <source>
        <dbReference type="Google" id="ProtNLM"/>
    </source>
</evidence>
<dbReference type="InterPro" id="IPR028005">
    <property type="entry name" value="AcTrfase_ESCO_Znf_dom"/>
</dbReference>
<keyword evidence="14" id="KW-1185">Reference proteome</keyword>
<keyword evidence="8" id="KW-0131">Cell cycle</keyword>
<evidence type="ECO:0000313" key="14">
    <source>
        <dbReference type="Proteomes" id="UP000076798"/>
    </source>
</evidence>
<sequence>MPTLPVFSLRMKDRPRCRGRCRTLAEPNAESSAHKVKARDRHPSRRVRHSVTLSRKKAAPFTSSPQTSSSPDPEELPQIHPLKRKRPLQQSNILNFQSLPKAKKQKTTSELTQLHFDTVSSLKACSICGLSYTIGAADDVALHKSHCSRISKGLEWGKEENRAAVKQNVRVIESRLDKVKSRILCVDCSIGGVIGSKISILLDTINRSLSAPPLTPSILKSSKAYLFLTPTSPTRERIVGCVIASRIEHAMEIASPAEESDNTEDLLCVDAGLFCRPELLPTTMGIPRLFVSLDYRRKGIATQLLSAAAATFIHGCVLRPEDGQVAFSQPTSLGRMVMTKWGGGRVRIYEE</sequence>
<evidence type="ECO:0000256" key="10">
    <source>
        <dbReference type="SAM" id="MobiDB-lite"/>
    </source>
</evidence>
<feature type="compositionally biased region" description="Basic residues" evidence="10">
    <location>
        <begin position="34"/>
        <end position="58"/>
    </location>
</feature>
<evidence type="ECO:0000256" key="2">
    <source>
        <dbReference type="ARBA" id="ARBA00005816"/>
    </source>
</evidence>
<evidence type="ECO:0000256" key="8">
    <source>
        <dbReference type="ARBA" id="ARBA00023306"/>
    </source>
</evidence>
<gene>
    <name evidence="13" type="ORF">SISSUDRAFT_1012980</name>
</gene>
<dbReference type="GO" id="GO:0008270">
    <property type="term" value="F:zinc ion binding"/>
    <property type="evidence" value="ECO:0007669"/>
    <property type="project" value="UniProtKB-KW"/>
</dbReference>
<evidence type="ECO:0000256" key="4">
    <source>
        <dbReference type="ARBA" id="ARBA00022723"/>
    </source>
</evidence>
<dbReference type="Proteomes" id="UP000076798">
    <property type="component" value="Unassembled WGS sequence"/>
</dbReference>
<keyword evidence="3" id="KW-0808">Transferase</keyword>
<comment type="subcellular location">
    <subcellularLocation>
        <location evidence="1">Nucleus</location>
    </subcellularLocation>
</comment>
<evidence type="ECO:0000256" key="9">
    <source>
        <dbReference type="ARBA" id="ARBA00023315"/>
    </source>
</evidence>
<dbReference type="OrthoDB" id="428854at2759"/>
<keyword evidence="7" id="KW-0539">Nucleus</keyword>
<keyword evidence="4" id="KW-0479">Metal-binding</keyword>
<dbReference type="PANTHER" id="PTHR45884">
    <property type="entry name" value="N-ACETYLTRANSFERASE ECO"/>
    <property type="match status" value="1"/>
</dbReference>
<organism evidence="13 14">
    <name type="scientific">Sistotremastrum suecicum HHB10207 ss-3</name>
    <dbReference type="NCBI Taxonomy" id="1314776"/>
    <lineage>
        <taxon>Eukaryota</taxon>
        <taxon>Fungi</taxon>
        <taxon>Dikarya</taxon>
        <taxon>Basidiomycota</taxon>
        <taxon>Agaricomycotina</taxon>
        <taxon>Agaricomycetes</taxon>
        <taxon>Sistotremastrales</taxon>
        <taxon>Sistotremastraceae</taxon>
        <taxon>Sistotremastrum</taxon>
    </lineage>
</organism>
<dbReference type="Gene3D" id="3.40.630.30">
    <property type="match status" value="1"/>
</dbReference>
<dbReference type="GO" id="GO:0005634">
    <property type="term" value="C:nucleus"/>
    <property type="evidence" value="ECO:0007669"/>
    <property type="project" value="UniProtKB-SubCell"/>
</dbReference>
<reference evidence="13 14" key="1">
    <citation type="journal article" date="2016" name="Mol. Biol. Evol.">
        <title>Comparative Genomics of Early-Diverging Mushroom-Forming Fungi Provides Insights into the Origins of Lignocellulose Decay Capabilities.</title>
        <authorList>
            <person name="Nagy L.G."/>
            <person name="Riley R."/>
            <person name="Tritt A."/>
            <person name="Adam C."/>
            <person name="Daum C."/>
            <person name="Floudas D."/>
            <person name="Sun H."/>
            <person name="Yadav J.S."/>
            <person name="Pangilinan J."/>
            <person name="Larsson K.H."/>
            <person name="Matsuura K."/>
            <person name="Barry K."/>
            <person name="Labutti K."/>
            <person name="Kuo R."/>
            <person name="Ohm R.A."/>
            <person name="Bhattacharya S.S."/>
            <person name="Shirouzu T."/>
            <person name="Yoshinaga Y."/>
            <person name="Martin F.M."/>
            <person name="Grigoriev I.V."/>
            <person name="Hibbett D.S."/>
        </authorList>
    </citation>
    <scope>NUCLEOTIDE SEQUENCE [LARGE SCALE GENOMIC DNA]</scope>
    <source>
        <strain evidence="13 14">HHB10207 ss-3</strain>
    </source>
</reference>
<dbReference type="SUPFAM" id="SSF55729">
    <property type="entry name" value="Acyl-CoA N-acyltransferases (Nat)"/>
    <property type="match status" value="1"/>
</dbReference>
<proteinExistence type="inferred from homology"/>
<dbReference type="InterPro" id="IPR016181">
    <property type="entry name" value="Acyl_CoA_acyltransferase"/>
</dbReference>
<dbReference type="EMBL" id="KV428005">
    <property type="protein sequence ID" value="KZT43981.1"/>
    <property type="molecule type" value="Genomic_DNA"/>
</dbReference>
<evidence type="ECO:0000256" key="5">
    <source>
        <dbReference type="ARBA" id="ARBA00022771"/>
    </source>
</evidence>
<evidence type="ECO:0000256" key="7">
    <source>
        <dbReference type="ARBA" id="ARBA00023242"/>
    </source>
</evidence>
<dbReference type="STRING" id="1314776.A0A166IQZ7"/>
<protein>
    <recommendedName>
        <fullName evidence="15">N-acetyltransferase ECO1</fullName>
    </recommendedName>
</protein>
<feature type="domain" description="N-acetyltransferase ESCO acetyl-transferase" evidence="12">
    <location>
        <begin position="281"/>
        <end position="344"/>
    </location>
</feature>
<feature type="domain" description="N-acetyltransferase ESCO zinc-finger" evidence="11">
    <location>
        <begin position="113"/>
        <end position="149"/>
    </location>
</feature>
<evidence type="ECO:0000256" key="6">
    <source>
        <dbReference type="ARBA" id="ARBA00022833"/>
    </source>
</evidence>
<dbReference type="AlphaFoldDB" id="A0A166IQZ7"/>
<keyword evidence="6" id="KW-0862">Zinc</keyword>
<dbReference type="Pfam" id="PF13878">
    <property type="entry name" value="zf-C2H2_3"/>
    <property type="match status" value="1"/>
</dbReference>
<keyword evidence="5" id="KW-0863">Zinc-finger</keyword>
<dbReference type="PANTHER" id="PTHR45884:SF2">
    <property type="entry name" value="N-ACETYLTRANSFERASE ECO"/>
    <property type="match status" value="1"/>
</dbReference>
<dbReference type="GO" id="GO:0007064">
    <property type="term" value="P:mitotic sister chromatid cohesion"/>
    <property type="evidence" value="ECO:0007669"/>
    <property type="project" value="TreeGrafter"/>
</dbReference>
<keyword evidence="9" id="KW-0012">Acyltransferase</keyword>
<feature type="region of interest" description="Disordered" evidence="10">
    <location>
        <begin position="1"/>
        <end position="87"/>
    </location>
</feature>
<feature type="compositionally biased region" description="Low complexity" evidence="10">
    <location>
        <begin position="62"/>
        <end position="71"/>
    </location>
</feature>